<dbReference type="Proteomes" id="UP001605036">
    <property type="component" value="Unassembled WGS sequence"/>
</dbReference>
<dbReference type="Pfam" id="PF07534">
    <property type="entry name" value="TLD"/>
    <property type="match status" value="1"/>
</dbReference>
<keyword evidence="4" id="KW-1185">Reference proteome</keyword>
<evidence type="ECO:0000256" key="1">
    <source>
        <dbReference type="SAM" id="MobiDB-lite"/>
    </source>
</evidence>
<feature type="region of interest" description="Disordered" evidence="1">
    <location>
        <begin position="267"/>
        <end position="286"/>
    </location>
</feature>
<dbReference type="PANTHER" id="PTHR23354:SF104">
    <property type="entry name" value="TLD-DOMAIN CONTAINING NUCLEOLAR PROTEIN"/>
    <property type="match status" value="1"/>
</dbReference>
<evidence type="ECO:0000259" key="2">
    <source>
        <dbReference type="PROSITE" id="PS51886"/>
    </source>
</evidence>
<gene>
    <name evidence="3" type="ORF">R1flu_019409</name>
</gene>
<dbReference type="SMART" id="SM00584">
    <property type="entry name" value="TLDc"/>
    <property type="match status" value="1"/>
</dbReference>
<feature type="domain" description="TLDc" evidence="2">
    <location>
        <begin position="307"/>
        <end position="500"/>
    </location>
</feature>
<organism evidence="3 4">
    <name type="scientific">Riccia fluitans</name>
    <dbReference type="NCBI Taxonomy" id="41844"/>
    <lineage>
        <taxon>Eukaryota</taxon>
        <taxon>Viridiplantae</taxon>
        <taxon>Streptophyta</taxon>
        <taxon>Embryophyta</taxon>
        <taxon>Marchantiophyta</taxon>
        <taxon>Marchantiopsida</taxon>
        <taxon>Marchantiidae</taxon>
        <taxon>Marchantiales</taxon>
        <taxon>Ricciaceae</taxon>
        <taxon>Riccia</taxon>
    </lineage>
</organism>
<dbReference type="AlphaFoldDB" id="A0ABD1ZK50"/>
<reference evidence="3 4" key="1">
    <citation type="submission" date="2024-09" db="EMBL/GenBank/DDBJ databases">
        <title>Chromosome-scale assembly of Riccia fluitans.</title>
        <authorList>
            <person name="Paukszto L."/>
            <person name="Sawicki J."/>
            <person name="Karawczyk K."/>
            <person name="Piernik-Szablinska J."/>
            <person name="Szczecinska M."/>
            <person name="Mazdziarz M."/>
        </authorList>
    </citation>
    <scope>NUCLEOTIDE SEQUENCE [LARGE SCALE GENOMIC DNA]</scope>
    <source>
        <strain evidence="3">Rf_01</strain>
        <tissue evidence="3">Aerial parts of the thallus</tissue>
    </source>
</reference>
<name>A0ABD1ZK50_9MARC</name>
<dbReference type="PANTHER" id="PTHR23354">
    <property type="entry name" value="NUCLEOLAR PROTEIN 7/ESTROGEN RECEPTOR COACTIVATOR-RELATED"/>
    <property type="match status" value="1"/>
</dbReference>
<proteinExistence type="predicted"/>
<evidence type="ECO:0000313" key="3">
    <source>
        <dbReference type="EMBL" id="KAL2651281.1"/>
    </source>
</evidence>
<sequence>MGAGQSSSAGAGLTDLEIKLRGSGDLGSLERAFHCLTQSPSPSEAIDKKALLPITCLQDCFQLAPLSVKEGIHEVMANIGQAIVSEFYESNDEKINWIQFLEGYQKCSADTGMEHLKHLFSVFYRASRLAEQGSKQETKSVKKNEEKNVDVGFLTGAQFKDFLHICWLFMCHARLPAEGVAVAELEVSLPKADFLLSAAFSACKLKSKGEMSQGQSMLEAVLSASELSSWVLATIPSLTECLVRFVRAQLSRFPAFSKANVAEENASNQIARKGESGTCPQDGEEKSLSKKDGLLLHSGTAWAVGLSLRDHAAAEILFRASCGIIESPNSELPTLLYRSSVHGSGLNRFWTCVDGYHAPVLVLISAHTQEESSTGTALVIGALIVRGFENKTVAYGASGSFLYTVEPVFCPFRASGKEKYYVYSHKHTAGAVYSAQKSVEGIGFGGSYGKERVWLNEDFATLTVRHHAVDKTYQPGALVPGQGFSQITAKVLEVEIWGLGGDKAEEEQAKFLKRENLFSEQRRKVDLASFGNWENSPEKMMMDMILDIEEILQRYETCFKLCLRFKLHGATWTFVQFLPLSKRI</sequence>
<protein>
    <recommendedName>
        <fullName evidence="2">TLDc domain-containing protein</fullName>
    </recommendedName>
</protein>
<dbReference type="EMBL" id="JBHFFA010000001">
    <property type="protein sequence ID" value="KAL2651281.1"/>
    <property type="molecule type" value="Genomic_DNA"/>
</dbReference>
<comment type="caution">
    <text evidence="3">The sequence shown here is derived from an EMBL/GenBank/DDBJ whole genome shotgun (WGS) entry which is preliminary data.</text>
</comment>
<evidence type="ECO:0000313" key="4">
    <source>
        <dbReference type="Proteomes" id="UP001605036"/>
    </source>
</evidence>
<dbReference type="PROSITE" id="PS51886">
    <property type="entry name" value="TLDC"/>
    <property type="match status" value="1"/>
</dbReference>
<accession>A0ABD1ZK50</accession>
<dbReference type="InterPro" id="IPR006571">
    <property type="entry name" value="TLDc_dom"/>
</dbReference>